<dbReference type="SUPFAM" id="SSF51412">
    <property type="entry name" value="Inosine monophosphate dehydrogenase (IMPDH)"/>
    <property type="match status" value="1"/>
</dbReference>
<proteinExistence type="inferred from homology"/>
<dbReference type="RefSeq" id="WP_119692647.1">
    <property type="nucleotide sequence ID" value="NZ_QXDA01000002.1"/>
</dbReference>
<dbReference type="InterPro" id="IPR013785">
    <property type="entry name" value="Aldolase_TIM"/>
</dbReference>
<evidence type="ECO:0000256" key="1">
    <source>
        <dbReference type="ARBA" id="ARBA00009881"/>
    </source>
</evidence>
<dbReference type="Gene3D" id="3.20.20.70">
    <property type="entry name" value="Aldolase class I"/>
    <property type="match status" value="1"/>
</dbReference>
<evidence type="ECO:0000313" key="6">
    <source>
        <dbReference type="EMBL" id="RIA35342.1"/>
    </source>
</evidence>
<dbReference type="PANTHER" id="PTHR42747:SF4">
    <property type="entry name" value="BLR1330 PROTEIN"/>
    <property type="match status" value="1"/>
</dbReference>
<keyword evidence="2" id="KW-0285">Flavoprotein</keyword>
<evidence type="ECO:0000313" key="7">
    <source>
        <dbReference type="Proteomes" id="UP000265836"/>
    </source>
</evidence>
<sequence>MSAHTPSQHKVLELFAALPVPVLAAPMFLVSGPQLLSACCHAGIIGSMPAPNARTVEILEQWLEQISAEREQAQTAGTTLAPWMLNMIVHSTYDRFAAELELVKRFQPPIVSTALGSPKRVLEDVHAYGGVVMADVITPAMARKAADAGVDALILVCNGAGGHTGTNNPFAFVDEVRRFWDGPLGVAGAISNGRDVHAAQVLGYDFAVVGTRLVVTRESLVEDDYRQMLVDCSMDDVVVTKAVSGVLANWMRPSLEKAGIDPSGESKAGVDFSGNIASANKAWKHVWSAGQGVGQITRPCSVGELVSELVDGYRASLDRPLGHNRR</sequence>
<evidence type="ECO:0000256" key="5">
    <source>
        <dbReference type="ARBA" id="ARBA00023033"/>
    </source>
</evidence>
<accession>A0A397ND03</accession>
<dbReference type="InterPro" id="IPR004136">
    <property type="entry name" value="NMO"/>
</dbReference>
<keyword evidence="5 6" id="KW-0503">Monooxygenase</keyword>
<keyword evidence="3" id="KW-0288">FMN</keyword>
<protein>
    <submittedName>
        <fullName evidence="6">Nitronate monooxygenase</fullName>
    </submittedName>
</protein>
<evidence type="ECO:0000256" key="3">
    <source>
        <dbReference type="ARBA" id="ARBA00022643"/>
    </source>
</evidence>
<dbReference type="GO" id="GO:0018580">
    <property type="term" value="F:nitronate monooxygenase activity"/>
    <property type="evidence" value="ECO:0007669"/>
    <property type="project" value="InterPro"/>
</dbReference>
<dbReference type="PANTHER" id="PTHR42747">
    <property type="entry name" value="NITRONATE MONOOXYGENASE-RELATED"/>
    <property type="match status" value="1"/>
</dbReference>
<dbReference type="Pfam" id="PF03060">
    <property type="entry name" value="NMO"/>
    <property type="match status" value="1"/>
</dbReference>
<dbReference type="CDD" id="cd04730">
    <property type="entry name" value="NPD_like"/>
    <property type="match status" value="1"/>
</dbReference>
<evidence type="ECO:0000256" key="2">
    <source>
        <dbReference type="ARBA" id="ARBA00022630"/>
    </source>
</evidence>
<dbReference type="EMBL" id="QXDA01000002">
    <property type="protein sequence ID" value="RIA35342.1"/>
    <property type="molecule type" value="Genomic_DNA"/>
</dbReference>
<evidence type="ECO:0000256" key="4">
    <source>
        <dbReference type="ARBA" id="ARBA00023002"/>
    </source>
</evidence>
<comment type="similarity">
    <text evidence="1">Belongs to the nitronate monooxygenase family. NMO class I subfamily.</text>
</comment>
<comment type="caution">
    <text evidence="6">The sequence shown here is derived from an EMBL/GenBank/DDBJ whole genome shotgun (WGS) entry which is preliminary data.</text>
</comment>
<dbReference type="Proteomes" id="UP000265836">
    <property type="component" value="Unassembled WGS sequence"/>
</dbReference>
<name>A0A397ND03_ECTOL</name>
<gene>
    <name evidence="6" type="ORF">DFO61_2010</name>
</gene>
<organism evidence="6 7">
    <name type="scientific">Ectopseudomonas oleovorans</name>
    <name type="common">Pseudomonas oleovorans</name>
    <dbReference type="NCBI Taxonomy" id="301"/>
    <lineage>
        <taxon>Bacteria</taxon>
        <taxon>Pseudomonadati</taxon>
        <taxon>Pseudomonadota</taxon>
        <taxon>Gammaproteobacteria</taxon>
        <taxon>Pseudomonadales</taxon>
        <taxon>Pseudomonadaceae</taxon>
        <taxon>Ectopseudomonas</taxon>
    </lineage>
</organism>
<dbReference type="AlphaFoldDB" id="A0A397ND03"/>
<reference evidence="6 7" key="1">
    <citation type="submission" date="2018-08" db="EMBL/GenBank/DDBJ databases">
        <title>Genome sequencing of rice bacterial endophytes.</title>
        <authorList>
            <person name="Venturi V."/>
        </authorList>
    </citation>
    <scope>NUCLEOTIDE SEQUENCE [LARGE SCALE GENOMIC DNA]</scope>
    <source>
        <strain evidence="6 7">E1205</strain>
    </source>
</reference>
<keyword evidence="4" id="KW-0560">Oxidoreductase</keyword>